<dbReference type="AlphaFoldDB" id="A0A0C3FPP1"/>
<dbReference type="OrthoDB" id="3050608at2759"/>
<dbReference type="PANTHER" id="PTHR40462:SF1">
    <property type="entry name" value="EXPRESSED PROTEIN"/>
    <property type="match status" value="1"/>
</dbReference>
<feature type="region of interest" description="Disordered" evidence="1">
    <location>
        <begin position="26"/>
        <end position="65"/>
    </location>
</feature>
<dbReference type="EMBL" id="KN832983">
    <property type="protein sequence ID" value="KIM86095.1"/>
    <property type="molecule type" value="Genomic_DNA"/>
</dbReference>
<keyword evidence="3" id="KW-1185">Reference proteome</keyword>
<name>A0A0C3FPP1_PILCF</name>
<dbReference type="HOGENOM" id="CLU_100306_0_0_1"/>
<organism evidence="2 3">
    <name type="scientific">Piloderma croceum (strain F 1598)</name>
    <dbReference type="NCBI Taxonomy" id="765440"/>
    <lineage>
        <taxon>Eukaryota</taxon>
        <taxon>Fungi</taxon>
        <taxon>Dikarya</taxon>
        <taxon>Basidiomycota</taxon>
        <taxon>Agaricomycotina</taxon>
        <taxon>Agaricomycetes</taxon>
        <taxon>Agaricomycetidae</taxon>
        <taxon>Atheliales</taxon>
        <taxon>Atheliaceae</taxon>
        <taxon>Piloderma</taxon>
    </lineage>
</organism>
<evidence type="ECO:0000313" key="3">
    <source>
        <dbReference type="Proteomes" id="UP000054166"/>
    </source>
</evidence>
<reference evidence="3" key="2">
    <citation type="submission" date="2015-01" db="EMBL/GenBank/DDBJ databases">
        <title>Evolutionary Origins and Diversification of the Mycorrhizal Mutualists.</title>
        <authorList>
            <consortium name="DOE Joint Genome Institute"/>
            <consortium name="Mycorrhizal Genomics Consortium"/>
            <person name="Kohler A."/>
            <person name="Kuo A."/>
            <person name="Nagy L.G."/>
            <person name="Floudas D."/>
            <person name="Copeland A."/>
            <person name="Barry K.W."/>
            <person name="Cichocki N."/>
            <person name="Veneault-Fourrey C."/>
            <person name="LaButti K."/>
            <person name="Lindquist E.A."/>
            <person name="Lipzen A."/>
            <person name="Lundell T."/>
            <person name="Morin E."/>
            <person name="Murat C."/>
            <person name="Riley R."/>
            <person name="Ohm R."/>
            <person name="Sun H."/>
            <person name="Tunlid A."/>
            <person name="Henrissat B."/>
            <person name="Grigoriev I.V."/>
            <person name="Hibbett D.S."/>
            <person name="Martin F."/>
        </authorList>
    </citation>
    <scope>NUCLEOTIDE SEQUENCE [LARGE SCALE GENOMIC DNA]</scope>
    <source>
        <strain evidence="3">F 1598</strain>
    </source>
</reference>
<evidence type="ECO:0000313" key="2">
    <source>
        <dbReference type="EMBL" id="KIM86095.1"/>
    </source>
</evidence>
<gene>
    <name evidence="2" type="ORF">PILCRDRAFT_816634</name>
</gene>
<sequence>MHAKNSNTDKVHALSLTCAVFPLPINRSSSSSPPIPPYTLPQKPMDFLKNLTNQPKPAKPHGSDREKMIDKITEAFEGLSHDEPARKPPAAHAGGGGGLMDKISETFEGHQKTVEKTHKDEGGLMDKISGAIGGHQKPVETYKDEGGLMDKISGVIGGHHQKPIQEGGIMGHINNALGGGQAGEKKEDALDKAVDMFQEHVLHQGPQNNESAIEQAKDKAISDSIRHQFENITGKHFPGKDK</sequence>
<protein>
    <submittedName>
        <fullName evidence="2">Uncharacterized protein</fullName>
    </submittedName>
</protein>
<reference evidence="2 3" key="1">
    <citation type="submission" date="2014-04" db="EMBL/GenBank/DDBJ databases">
        <authorList>
            <consortium name="DOE Joint Genome Institute"/>
            <person name="Kuo A."/>
            <person name="Tarkka M."/>
            <person name="Buscot F."/>
            <person name="Kohler A."/>
            <person name="Nagy L.G."/>
            <person name="Floudas D."/>
            <person name="Copeland A."/>
            <person name="Barry K.W."/>
            <person name="Cichocki N."/>
            <person name="Veneault-Fourrey C."/>
            <person name="LaButti K."/>
            <person name="Lindquist E.A."/>
            <person name="Lipzen A."/>
            <person name="Lundell T."/>
            <person name="Morin E."/>
            <person name="Murat C."/>
            <person name="Sun H."/>
            <person name="Tunlid A."/>
            <person name="Henrissat B."/>
            <person name="Grigoriev I.V."/>
            <person name="Hibbett D.S."/>
            <person name="Martin F."/>
            <person name="Nordberg H.P."/>
            <person name="Cantor M.N."/>
            <person name="Hua S.X."/>
        </authorList>
    </citation>
    <scope>NUCLEOTIDE SEQUENCE [LARGE SCALE GENOMIC DNA]</scope>
    <source>
        <strain evidence="2 3">F 1598</strain>
    </source>
</reference>
<dbReference type="Proteomes" id="UP000054166">
    <property type="component" value="Unassembled WGS sequence"/>
</dbReference>
<dbReference type="InParanoid" id="A0A0C3FPP1"/>
<feature type="region of interest" description="Disordered" evidence="1">
    <location>
        <begin position="78"/>
        <end position="103"/>
    </location>
</feature>
<accession>A0A0C3FPP1</accession>
<proteinExistence type="predicted"/>
<evidence type="ECO:0000256" key="1">
    <source>
        <dbReference type="SAM" id="MobiDB-lite"/>
    </source>
</evidence>
<dbReference type="PANTHER" id="PTHR40462">
    <property type="entry name" value="CHROMOSOME 1, WHOLE GENOME SHOTGUN SEQUENCE"/>
    <property type="match status" value="1"/>
</dbReference>